<reference evidence="1" key="1">
    <citation type="submission" date="2021-02" db="EMBL/GenBank/DDBJ databases">
        <authorList>
            <consortium name="DOE Joint Genome Institute"/>
            <person name="Ahrendt S."/>
            <person name="Looney B.P."/>
            <person name="Miyauchi S."/>
            <person name="Morin E."/>
            <person name="Drula E."/>
            <person name="Courty P.E."/>
            <person name="Chicoki N."/>
            <person name="Fauchery L."/>
            <person name="Kohler A."/>
            <person name="Kuo A."/>
            <person name="Labutti K."/>
            <person name="Pangilinan J."/>
            <person name="Lipzen A."/>
            <person name="Riley R."/>
            <person name="Andreopoulos W."/>
            <person name="He G."/>
            <person name="Johnson J."/>
            <person name="Barry K.W."/>
            <person name="Grigoriev I.V."/>
            <person name="Nagy L."/>
            <person name="Hibbett D."/>
            <person name="Henrissat B."/>
            <person name="Matheny P.B."/>
            <person name="Labbe J."/>
            <person name="Martin F."/>
        </authorList>
    </citation>
    <scope>NUCLEOTIDE SEQUENCE</scope>
    <source>
        <strain evidence="1">EC-137</strain>
    </source>
</reference>
<keyword evidence="2" id="KW-1185">Reference proteome</keyword>
<comment type="caution">
    <text evidence="1">The sequence shown here is derived from an EMBL/GenBank/DDBJ whole genome shotgun (WGS) entry which is preliminary data.</text>
</comment>
<dbReference type="EMBL" id="MU273495">
    <property type="protein sequence ID" value="KAI0034741.1"/>
    <property type="molecule type" value="Genomic_DNA"/>
</dbReference>
<sequence length="463" mass="50505">MVHIRLNESESNPNPYINFITALPMSDDTETESARQLLRALAAQVKPVMKSHGFAVNSFEEYEYNRVFAGRNWNNGETIELVLRRANGFFESPSWLMSTLCHELAHIKHMNHGSAFQALWSQLRNEVKALQARGYYGDGLWSAGTRLADSARMAGDGAEVGDLPEYICGGAQATSRPSRRRRVRQPRAGPSKHTGAQTAKKRKPGSRVRAADAFVGEGRALNADIIDKDQKKVGSGFGKRAQRSGNICVFLSLHCSRSLSKRAREERAAAVERRLLALQGKYEPPEEGGGDSDTDVEIVEIPETDQDRRRALGDSTGREDLSSLRSGDLTDFWGDFIVNRSTATTEDGPSRPQAEPTSSPRQTKLTSASGTKSGRTLGIGRMVQEEIRFRKAEALGMEPRTGGRTLGSSLALAPNFSSTTLPPSTSTSTTWVCGACTLQNEPLHLVCAACGTMQGESWKGSSN</sequence>
<organism evidence="1 2">
    <name type="scientific">Vararia minispora EC-137</name>
    <dbReference type="NCBI Taxonomy" id="1314806"/>
    <lineage>
        <taxon>Eukaryota</taxon>
        <taxon>Fungi</taxon>
        <taxon>Dikarya</taxon>
        <taxon>Basidiomycota</taxon>
        <taxon>Agaricomycotina</taxon>
        <taxon>Agaricomycetes</taxon>
        <taxon>Russulales</taxon>
        <taxon>Lachnocladiaceae</taxon>
        <taxon>Vararia</taxon>
    </lineage>
</organism>
<gene>
    <name evidence="1" type="ORF">K488DRAFT_77052</name>
</gene>
<evidence type="ECO:0000313" key="1">
    <source>
        <dbReference type="EMBL" id="KAI0034741.1"/>
    </source>
</evidence>
<reference evidence="1" key="2">
    <citation type="journal article" date="2022" name="New Phytol.">
        <title>Evolutionary transition to the ectomycorrhizal habit in the genomes of a hyperdiverse lineage of mushroom-forming fungi.</title>
        <authorList>
            <person name="Looney B."/>
            <person name="Miyauchi S."/>
            <person name="Morin E."/>
            <person name="Drula E."/>
            <person name="Courty P.E."/>
            <person name="Kohler A."/>
            <person name="Kuo A."/>
            <person name="LaButti K."/>
            <person name="Pangilinan J."/>
            <person name="Lipzen A."/>
            <person name="Riley R."/>
            <person name="Andreopoulos W."/>
            <person name="He G."/>
            <person name="Johnson J."/>
            <person name="Nolan M."/>
            <person name="Tritt A."/>
            <person name="Barry K.W."/>
            <person name="Grigoriev I.V."/>
            <person name="Nagy L.G."/>
            <person name="Hibbett D."/>
            <person name="Henrissat B."/>
            <person name="Matheny P.B."/>
            <person name="Labbe J."/>
            <person name="Martin F.M."/>
        </authorList>
    </citation>
    <scope>NUCLEOTIDE SEQUENCE</scope>
    <source>
        <strain evidence="1">EC-137</strain>
    </source>
</reference>
<evidence type="ECO:0000313" key="2">
    <source>
        <dbReference type="Proteomes" id="UP000814128"/>
    </source>
</evidence>
<name>A0ACB8QTI5_9AGAM</name>
<accession>A0ACB8QTI5</accession>
<protein>
    <submittedName>
        <fullName evidence="1">WLM domain-containing protein</fullName>
    </submittedName>
</protein>
<proteinExistence type="predicted"/>
<dbReference type="Proteomes" id="UP000814128">
    <property type="component" value="Unassembled WGS sequence"/>
</dbReference>